<reference evidence="2 3" key="1">
    <citation type="submission" date="2016-04" db="EMBL/GenBank/DDBJ databases">
        <title>Genome analyses suggest a sexual origin of heterokaryosis in a supposedly ancient asexual fungus.</title>
        <authorList>
            <person name="Ropars J."/>
            <person name="Sedzielewska K."/>
            <person name="Noel J."/>
            <person name="Charron P."/>
            <person name="Farinelli L."/>
            <person name="Marton T."/>
            <person name="Kruger M."/>
            <person name="Pelin A."/>
            <person name="Brachmann A."/>
            <person name="Corradi N."/>
        </authorList>
    </citation>
    <scope>NUCLEOTIDE SEQUENCE [LARGE SCALE GENOMIC DNA]</scope>
    <source>
        <strain evidence="2 3">C2</strain>
    </source>
</reference>
<dbReference type="EMBL" id="LLXL01002586">
    <property type="protein sequence ID" value="PKK60442.1"/>
    <property type="molecule type" value="Genomic_DNA"/>
</dbReference>
<dbReference type="Proteomes" id="UP000233469">
    <property type="component" value="Unassembled WGS sequence"/>
</dbReference>
<gene>
    <name evidence="2" type="ORF">RhiirC2_793305</name>
</gene>
<evidence type="ECO:0000313" key="2">
    <source>
        <dbReference type="EMBL" id="PKK60442.1"/>
    </source>
</evidence>
<feature type="region of interest" description="Disordered" evidence="1">
    <location>
        <begin position="149"/>
        <end position="187"/>
    </location>
</feature>
<name>A0A2N1MFM7_9GLOM</name>
<evidence type="ECO:0000313" key="3">
    <source>
        <dbReference type="Proteomes" id="UP000233469"/>
    </source>
</evidence>
<organism evidence="2 3">
    <name type="scientific">Rhizophagus irregularis</name>
    <dbReference type="NCBI Taxonomy" id="588596"/>
    <lineage>
        <taxon>Eukaryota</taxon>
        <taxon>Fungi</taxon>
        <taxon>Fungi incertae sedis</taxon>
        <taxon>Mucoromycota</taxon>
        <taxon>Glomeromycotina</taxon>
        <taxon>Glomeromycetes</taxon>
        <taxon>Glomerales</taxon>
        <taxon>Glomeraceae</taxon>
        <taxon>Rhizophagus</taxon>
    </lineage>
</organism>
<evidence type="ECO:0000256" key="1">
    <source>
        <dbReference type="SAM" id="MobiDB-lite"/>
    </source>
</evidence>
<proteinExistence type="predicted"/>
<feature type="compositionally biased region" description="Polar residues" evidence="1">
    <location>
        <begin position="160"/>
        <end position="175"/>
    </location>
</feature>
<dbReference type="VEuPathDB" id="FungiDB:FUN_020817"/>
<accession>A0A2N1MFM7</accession>
<comment type="caution">
    <text evidence="2">The sequence shown here is derived from an EMBL/GenBank/DDBJ whole genome shotgun (WGS) entry which is preliminary data.</text>
</comment>
<dbReference type="AlphaFoldDB" id="A0A2N1MFM7"/>
<protein>
    <submittedName>
        <fullName evidence="2">Uncharacterized protein</fullName>
    </submittedName>
</protein>
<reference evidence="2 3" key="2">
    <citation type="submission" date="2017-10" db="EMBL/GenBank/DDBJ databases">
        <title>Extensive intraspecific genome diversity in a model arbuscular mycorrhizal fungus.</title>
        <authorList>
            <person name="Chen E.C.H."/>
            <person name="Morin E."/>
            <person name="Baudet D."/>
            <person name="Noel J."/>
            <person name="Ndikumana S."/>
            <person name="Charron P."/>
            <person name="St-Onge C."/>
            <person name="Giorgi J."/>
            <person name="Grigoriev I.V."/>
            <person name="Roux C."/>
            <person name="Martin F.M."/>
            <person name="Corradi N."/>
        </authorList>
    </citation>
    <scope>NUCLEOTIDE SEQUENCE [LARGE SCALE GENOMIC DNA]</scope>
    <source>
        <strain evidence="2 3">C2</strain>
    </source>
</reference>
<sequence length="187" mass="21586">MRNVHTLKDISSGHRLGSAREMELEEMLRNSIQSISELTNEYKDMQGVYSSYSKKNDQDKAKLHRNLEQAETNNRKLSDRIHQLIDEISQLRSEMDSLNFQITHKDISLAESKDKLATKSKEIKALQSKLKTLEKNHSLAQMNLSEMDQEMVESMEKSNTEYSPNQNYFLSSPGISDTGLYDQRPEV</sequence>